<gene>
    <name evidence="2" type="ORF">SAMN05444165_3384</name>
</gene>
<dbReference type="EMBL" id="FSRU01000001">
    <property type="protein sequence ID" value="SIO45905.1"/>
    <property type="molecule type" value="Genomic_DNA"/>
</dbReference>
<dbReference type="PANTHER" id="PTHR30615">
    <property type="entry name" value="UNCHARACTERIZED PROTEIN YJBQ-RELATED"/>
    <property type="match status" value="1"/>
</dbReference>
<keyword evidence="3" id="KW-1185">Reference proteome</keyword>
<evidence type="ECO:0000313" key="3">
    <source>
        <dbReference type="Proteomes" id="UP000185151"/>
    </source>
</evidence>
<dbReference type="InterPro" id="IPR035917">
    <property type="entry name" value="YjbQ-like_sf"/>
</dbReference>
<dbReference type="NCBIfam" id="TIGR00149">
    <property type="entry name" value="TIGR00149_YjbQ"/>
    <property type="match status" value="1"/>
</dbReference>
<name>A0A1N6JNI3_9BURK</name>
<organism evidence="2 3">
    <name type="scientific">Paraburkholderia phenazinium</name>
    <dbReference type="NCBI Taxonomy" id="60549"/>
    <lineage>
        <taxon>Bacteria</taxon>
        <taxon>Pseudomonadati</taxon>
        <taxon>Pseudomonadota</taxon>
        <taxon>Betaproteobacteria</taxon>
        <taxon>Burkholderiales</taxon>
        <taxon>Burkholderiaceae</taxon>
        <taxon>Paraburkholderia</taxon>
    </lineage>
</organism>
<dbReference type="Pfam" id="PF01894">
    <property type="entry name" value="YjbQ"/>
    <property type="match status" value="1"/>
</dbReference>
<dbReference type="Gene3D" id="2.60.120.460">
    <property type="entry name" value="YjbQ-like"/>
    <property type="match status" value="1"/>
</dbReference>
<dbReference type="Proteomes" id="UP000185151">
    <property type="component" value="Unassembled WGS sequence"/>
</dbReference>
<sequence length="139" mass="16053">MQQAIRHFHVRAPVRGLVEFTAEVREFVEEQQIEIGILTLFCRHTSASLLIQENADPSVQRDLETYFGTIAPEDRNRYEHDTEGLDDMPAHLRTALTQVQLSVPIEHGRMTLGTWQGIYLFEHRQHPQSRDIVAHIIGE</sequence>
<dbReference type="RefSeq" id="WP_074296704.1">
    <property type="nucleotide sequence ID" value="NZ_FSRU01000001.1"/>
</dbReference>
<evidence type="ECO:0000256" key="1">
    <source>
        <dbReference type="ARBA" id="ARBA00005534"/>
    </source>
</evidence>
<dbReference type="AlphaFoldDB" id="A0A1N6JNI3"/>
<reference evidence="2 3" key="1">
    <citation type="submission" date="2016-11" db="EMBL/GenBank/DDBJ databases">
        <authorList>
            <person name="Jaros S."/>
            <person name="Januszkiewicz K."/>
            <person name="Wedrychowicz H."/>
        </authorList>
    </citation>
    <scope>NUCLEOTIDE SEQUENCE [LARGE SCALE GENOMIC DNA]</scope>
    <source>
        <strain evidence="2 3">GAS95</strain>
    </source>
</reference>
<comment type="similarity">
    <text evidence="1">Belongs to the UPF0047 family.</text>
</comment>
<dbReference type="SUPFAM" id="SSF111038">
    <property type="entry name" value="YjbQ-like"/>
    <property type="match status" value="1"/>
</dbReference>
<dbReference type="InterPro" id="IPR001602">
    <property type="entry name" value="UPF0047_YjbQ-like"/>
</dbReference>
<dbReference type="PANTHER" id="PTHR30615:SF8">
    <property type="entry name" value="UPF0047 PROTEIN C4A8.02C"/>
    <property type="match status" value="1"/>
</dbReference>
<proteinExistence type="inferred from homology"/>
<protein>
    <submittedName>
        <fullName evidence="2">Secondary thiamine-phosphate synthase enzyme</fullName>
    </submittedName>
</protein>
<evidence type="ECO:0000313" key="2">
    <source>
        <dbReference type="EMBL" id="SIO45905.1"/>
    </source>
</evidence>
<accession>A0A1N6JNI3</accession>
<dbReference type="OrthoDB" id="9801725at2"/>
<dbReference type="PIRSF" id="PIRSF004681">
    <property type="entry name" value="UCP004681"/>
    <property type="match status" value="1"/>
</dbReference>